<sequence>MDAQYYGDISIGTPAQKFTVVFDTGSSNLWVPSSKCCLTHLACWVHSHYRSLFSRTHEADKSKFAIHYGSGSLTGFLSRDVVRIGDMTIQNQTFAEATKMPGLVFVAAKFDGIMGLGYPSISVNNITPPFDNMMKEKMLKQNVFTFQLCSASSSSSQEYGGELTLGEINHKAYEGKIQYHSVTRKAYWQIKMDKVTLSKDSTDSCWPTFASSSGKICKDGCQGIVDTGTSLITGPSEEIKALHEALEAEHTFGGQYTIDCEKMSSLPNITFHLSGKPYTLTPDVYILKVTQMKTSVCVSGFMSLDIPAPTGPLWILGDVFLRQYYSVFDRDNDRVGLALSKRTYCGASSGVAATVAPTVASTTAASTSAPSASPKTSEAQC</sequence>
<name>A0ACB8EUZ0_9SAUR</name>
<accession>A0ACB8EUZ0</accession>
<protein>
    <submittedName>
        <fullName evidence="1">Uncharacterized protein</fullName>
    </submittedName>
</protein>
<gene>
    <name evidence="1" type="ORF">K3G42_010897</name>
</gene>
<reference evidence="1" key="1">
    <citation type="submission" date="2021-08" db="EMBL/GenBank/DDBJ databases">
        <title>The first chromosome-level gecko genome reveals the dynamic sex chromosomes of Neotropical dwarf geckos (Sphaerodactylidae: Sphaerodactylus).</title>
        <authorList>
            <person name="Pinto B.J."/>
            <person name="Keating S.E."/>
            <person name="Gamble T."/>
        </authorList>
    </citation>
    <scope>NUCLEOTIDE SEQUENCE</scope>
    <source>
        <strain evidence="1">TG3544</strain>
    </source>
</reference>
<dbReference type="Proteomes" id="UP000827872">
    <property type="component" value="Linkage Group LG15"/>
</dbReference>
<evidence type="ECO:0000313" key="2">
    <source>
        <dbReference type="Proteomes" id="UP000827872"/>
    </source>
</evidence>
<organism evidence="1 2">
    <name type="scientific">Sphaerodactylus townsendi</name>
    <dbReference type="NCBI Taxonomy" id="933632"/>
    <lineage>
        <taxon>Eukaryota</taxon>
        <taxon>Metazoa</taxon>
        <taxon>Chordata</taxon>
        <taxon>Craniata</taxon>
        <taxon>Vertebrata</taxon>
        <taxon>Euteleostomi</taxon>
        <taxon>Lepidosauria</taxon>
        <taxon>Squamata</taxon>
        <taxon>Bifurcata</taxon>
        <taxon>Gekkota</taxon>
        <taxon>Sphaerodactylidae</taxon>
        <taxon>Sphaerodactylus</taxon>
    </lineage>
</organism>
<comment type="caution">
    <text evidence="1">The sequence shown here is derived from an EMBL/GenBank/DDBJ whole genome shotgun (WGS) entry which is preliminary data.</text>
</comment>
<evidence type="ECO:0000313" key="1">
    <source>
        <dbReference type="EMBL" id="KAH7996774.1"/>
    </source>
</evidence>
<dbReference type="EMBL" id="CM037628">
    <property type="protein sequence ID" value="KAH7996774.1"/>
    <property type="molecule type" value="Genomic_DNA"/>
</dbReference>
<proteinExistence type="predicted"/>
<keyword evidence="2" id="KW-1185">Reference proteome</keyword>